<protein>
    <submittedName>
        <fullName evidence="1">Uncharacterized protein</fullName>
    </submittedName>
</protein>
<feature type="non-terminal residue" evidence="1">
    <location>
        <position position="1"/>
    </location>
</feature>
<proteinExistence type="predicted"/>
<sequence>RTEKRVWECWCAAAVGCFWRGQGREEKGLPLWCGGAVCFPAKVEERRDWWKRGESGGISGFSGVDDGE</sequence>
<feature type="non-terminal residue" evidence="1">
    <location>
        <position position="68"/>
    </location>
</feature>
<dbReference type="Proteomes" id="UP000823775">
    <property type="component" value="Unassembled WGS sequence"/>
</dbReference>
<accession>A0ABS8TF09</accession>
<evidence type="ECO:0000313" key="1">
    <source>
        <dbReference type="EMBL" id="MCD7469164.1"/>
    </source>
</evidence>
<keyword evidence="2" id="KW-1185">Reference proteome</keyword>
<organism evidence="1 2">
    <name type="scientific">Datura stramonium</name>
    <name type="common">Jimsonweed</name>
    <name type="synonym">Common thornapple</name>
    <dbReference type="NCBI Taxonomy" id="4076"/>
    <lineage>
        <taxon>Eukaryota</taxon>
        <taxon>Viridiplantae</taxon>
        <taxon>Streptophyta</taxon>
        <taxon>Embryophyta</taxon>
        <taxon>Tracheophyta</taxon>
        <taxon>Spermatophyta</taxon>
        <taxon>Magnoliopsida</taxon>
        <taxon>eudicotyledons</taxon>
        <taxon>Gunneridae</taxon>
        <taxon>Pentapetalae</taxon>
        <taxon>asterids</taxon>
        <taxon>lamiids</taxon>
        <taxon>Solanales</taxon>
        <taxon>Solanaceae</taxon>
        <taxon>Solanoideae</taxon>
        <taxon>Datureae</taxon>
        <taxon>Datura</taxon>
    </lineage>
</organism>
<gene>
    <name evidence="1" type="ORF">HAX54_008008</name>
</gene>
<evidence type="ECO:0000313" key="2">
    <source>
        <dbReference type="Proteomes" id="UP000823775"/>
    </source>
</evidence>
<reference evidence="1 2" key="1">
    <citation type="journal article" date="2021" name="BMC Genomics">
        <title>Datura genome reveals duplications of psychoactive alkaloid biosynthetic genes and high mutation rate following tissue culture.</title>
        <authorList>
            <person name="Rajewski A."/>
            <person name="Carter-House D."/>
            <person name="Stajich J."/>
            <person name="Litt A."/>
        </authorList>
    </citation>
    <scope>NUCLEOTIDE SEQUENCE [LARGE SCALE GENOMIC DNA]</scope>
    <source>
        <strain evidence="1">AR-01</strain>
    </source>
</reference>
<comment type="caution">
    <text evidence="1">The sequence shown here is derived from an EMBL/GenBank/DDBJ whole genome shotgun (WGS) entry which is preliminary data.</text>
</comment>
<name>A0ABS8TF09_DATST</name>
<dbReference type="EMBL" id="JACEIK010001412">
    <property type="protein sequence ID" value="MCD7469164.1"/>
    <property type="molecule type" value="Genomic_DNA"/>
</dbReference>